<name>A0ABY8RG28_9FLAO</name>
<keyword evidence="2" id="KW-1185">Reference proteome</keyword>
<gene>
    <name evidence="1" type="ORF">QGN23_01600</name>
</gene>
<protein>
    <submittedName>
        <fullName evidence="1">Uncharacterized protein</fullName>
    </submittedName>
</protein>
<sequence length="76" mass="9104">MNLRKEKFHELKLSFEKQTLSPRPICGGNLINYKIIKIRLSIDEQMKISVIRIAKPFTGFWIFRKIYNYSLLMLNN</sequence>
<accession>A0ABY8RG28</accession>
<dbReference type="Proteomes" id="UP001241656">
    <property type="component" value="Chromosome"/>
</dbReference>
<evidence type="ECO:0000313" key="2">
    <source>
        <dbReference type="Proteomes" id="UP001241656"/>
    </source>
</evidence>
<proteinExistence type="predicted"/>
<dbReference type="RefSeq" id="WP_282905289.1">
    <property type="nucleotide sequence ID" value="NZ_CP124855.1"/>
</dbReference>
<organism evidence="1 2">
    <name type="scientific">Chryseobacterium gotjawalense</name>
    <dbReference type="NCBI Taxonomy" id="3042315"/>
    <lineage>
        <taxon>Bacteria</taxon>
        <taxon>Pseudomonadati</taxon>
        <taxon>Bacteroidota</taxon>
        <taxon>Flavobacteriia</taxon>
        <taxon>Flavobacteriales</taxon>
        <taxon>Weeksellaceae</taxon>
        <taxon>Chryseobacterium group</taxon>
        <taxon>Chryseobacterium</taxon>
    </lineage>
</organism>
<dbReference type="EMBL" id="CP124855">
    <property type="protein sequence ID" value="WHF51982.1"/>
    <property type="molecule type" value="Genomic_DNA"/>
</dbReference>
<reference evidence="1 2" key="1">
    <citation type="submission" date="2023-05" db="EMBL/GenBank/DDBJ databases">
        <title>Genomic insight into Chryseobacterium sp. wdc7 isolated forest soil (Gotjawal).</title>
        <authorList>
            <person name="Park S.-J."/>
        </authorList>
    </citation>
    <scope>NUCLEOTIDE SEQUENCE [LARGE SCALE GENOMIC DNA]</scope>
    <source>
        <strain evidence="2">wdc7</strain>
    </source>
</reference>
<evidence type="ECO:0000313" key="1">
    <source>
        <dbReference type="EMBL" id="WHF51982.1"/>
    </source>
</evidence>